<dbReference type="PROSITE" id="PS50977">
    <property type="entry name" value="HTH_TETR_2"/>
    <property type="match status" value="1"/>
</dbReference>
<protein>
    <recommendedName>
        <fullName evidence="3">HTH tetR-type domain-containing protein</fullName>
    </recommendedName>
</protein>
<dbReference type="GO" id="GO:0000976">
    <property type="term" value="F:transcription cis-regulatory region binding"/>
    <property type="evidence" value="ECO:0007669"/>
    <property type="project" value="TreeGrafter"/>
</dbReference>
<reference evidence="4 5" key="1">
    <citation type="journal article" date="2015" name="Genome Announc.">
        <title>Draft Genome of the Euendolithic (true boring) Cyanobacterium Mastigocoleus testarum strain BC008.</title>
        <authorList>
            <person name="Guida B.S."/>
            <person name="Garcia-Pichel F."/>
        </authorList>
    </citation>
    <scope>NUCLEOTIDE SEQUENCE [LARGE SCALE GENOMIC DNA]</scope>
    <source>
        <strain evidence="4 5">BC008</strain>
    </source>
</reference>
<feature type="domain" description="HTH tetR-type" evidence="3">
    <location>
        <begin position="21"/>
        <end position="81"/>
    </location>
</feature>
<keyword evidence="5" id="KW-1185">Reference proteome</keyword>
<dbReference type="InterPro" id="IPR050109">
    <property type="entry name" value="HTH-type_TetR-like_transc_reg"/>
</dbReference>
<comment type="caution">
    <text evidence="4">The sequence shown here is derived from an EMBL/GenBank/DDBJ whole genome shotgun (WGS) entry which is preliminary data.</text>
</comment>
<evidence type="ECO:0000313" key="4">
    <source>
        <dbReference type="EMBL" id="KST65230.1"/>
    </source>
</evidence>
<dbReference type="AlphaFoldDB" id="A0A0V7ZLF7"/>
<evidence type="ECO:0000256" key="1">
    <source>
        <dbReference type="ARBA" id="ARBA00023125"/>
    </source>
</evidence>
<name>A0A0V7ZLF7_9CYAN</name>
<gene>
    <name evidence="4" type="ORF">BC008_20770</name>
</gene>
<dbReference type="SUPFAM" id="SSF46689">
    <property type="entry name" value="Homeodomain-like"/>
    <property type="match status" value="1"/>
</dbReference>
<keyword evidence="1 2" id="KW-0238">DNA-binding</keyword>
<dbReference type="OrthoDB" id="9783238at2"/>
<evidence type="ECO:0000259" key="3">
    <source>
        <dbReference type="PROSITE" id="PS50977"/>
    </source>
</evidence>
<dbReference type="PANTHER" id="PTHR30055">
    <property type="entry name" value="HTH-TYPE TRANSCRIPTIONAL REGULATOR RUTR"/>
    <property type="match status" value="1"/>
</dbReference>
<evidence type="ECO:0000256" key="2">
    <source>
        <dbReference type="PROSITE-ProRule" id="PRU00335"/>
    </source>
</evidence>
<dbReference type="RefSeq" id="WP_027841895.1">
    <property type="nucleotide sequence ID" value="NZ_LMTZ01000110.1"/>
</dbReference>
<dbReference type="PANTHER" id="PTHR30055:SF226">
    <property type="entry name" value="HTH-TYPE TRANSCRIPTIONAL REGULATOR PKSA"/>
    <property type="match status" value="1"/>
</dbReference>
<evidence type="ECO:0000313" key="5">
    <source>
        <dbReference type="Proteomes" id="UP000053372"/>
    </source>
</evidence>
<feature type="DNA-binding region" description="H-T-H motif" evidence="2">
    <location>
        <begin position="44"/>
        <end position="63"/>
    </location>
</feature>
<proteinExistence type="predicted"/>
<dbReference type="PRINTS" id="PR00455">
    <property type="entry name" value="HTHTETR"/>
</dbReference>
<organism evidence="4 5">
    <name type="scientific">Mastigocoleus testarum BC008</name>
    <dbReference type="NCBI Taxonomy" id="371196"/>
    <lineage>
        <taxon>Bacteria</taxon>
        <taxon>Bacillati</taxon>
        <taxon>Cyanobacteriota</taxon>
        <taxon>Cyanophyceae</taxon>
        <taxon>Nostocales</taxon>
        <taxon>Hapalosiphonaceae</taxon>
        <taxon>Mastigocoleus</taxon>
    </lineage>
</organism>
<dbReference type="Pfam" id="PF00440">
    <property type="entry name" value="TetR_N"/>
    <property type="match status" value="1"/>
</dbReference>
<sequence length="211" mass="23961">MLEIPQDTDRLRRLPQQSRSQKRVTQILEAAARVFGKVGYEAASTTAIAKQAKTSVGSLYRFFPDKAAIFQALASFYMDRVREVFSEMLGSLNCDLPISSVIDQIIDTYYDDFLSQPGFRAVLLDYHFSPTATAIVENINREIEPYFEAFFAARAPEMEPEQIKLISMVTVEACCVLEFVSSQADETLRAKLRAEEKKLLVAYLKIYFPND</sequence>
<dbReference type="EMBL" id="LMTZ01000110">
    <property type="protein sequence ID" value="KST65230.1"/>
    <property type="molecule type" value="Genomic_DNA"/>
</dbReference>
<dbReference type="Gene3D" id="1.10.357.10">
    <property type="entry name" value="Tetracycline Repressor, domain 2"/>
    <property type="match status" value="1"/>
</dbReference>
<dbReference type="Proteomes" id="UP000053372">
    <property type="component" value="Unassembled WGS sequence"/>
</dbReference>
<dbReference type="GO" id="GO:0003700">
    <property type="term" value="F:DNA-binding transcription factor activity"/>
    <property type="evidence" value="ECO:0007669"/>
    <property type="project" value="TreeGrafter"/>
</dbReference>
<accession>A0A0V7ZLF7</accession>
<dbReference type="Pfam" id="PF17918">
    <property type="entry name" value="TetR_C_15"/>
    <property type="match status" value="1"/>
</dbReference>
<dbReference type="InterPro" id="IPR041669">
    <property type="entry name" value="TetR_C_15"/>
</dbReference>
<dbReference type="InterPro" id="IPR001647">
    <property type="entry name" value="HTH_TetR"/>
</dbReference>
<dbReference type="InterPro" id="IPR009057">
    <property type="entry name" value="Homeodomain-like_sf"/>
</dbReference>